<evidence type="ECO:0000256" key="1">
    <source>
        <dbReference type="SAM" id="Phobius"/>
    </source>
</evidence>
<dbReference type="EMBL" id="SAEB01000009">
    <property type="protein sequence ID" value="RVD83409.1"/>
    <property type="molecule type" value="Genomic_DNA"/>
</dbReference>
<protein>
    <submittedName>
        <fullName evidence="2">Uncharacterized protein</fullName>
    </submittedName>
</protein>
<reference evidence="2 3" key="1">
    <citation type="submission" date="2019-01" db="EMBL/GenBank/DDBJ databases">
        <title>Intercellular communication is required for trap formation in the nematode-trapping fungus Duddingtonia flagrans.</title>
        <authorList>
            <person name="Youssar L."/>
            <person name="Wernet V."/>
            <person name="Hensel N."/>
            <person name="Hildebrandt H.-G."/>
            <person name="Fischer R."/>
        </authorList>
    </citation>
    <scope>NUCLEOTIDE SEQUENCE [LARGE SCALE GENOMIC DNA]</scope>
    <source>
        <strain evidence="2 3">CBS H-5679</strain>
    </source>
</reference>
<organism evidence="2 3">
    <name type="scientific">Arthrobotrys flagrans</name>
    <name type="common">Nematode-trapping fungus</name>
    <name type="synonym">Trichothecium flagrans</name>
    <dbReference type="NCBI Taxonomy" id="97331"/>
    <lineage>
        <taxon>Eukaryota</taxon>
        <taxon>Fungi</taxon>
        <taxon>Dikarya</taxon>
        <taxon>Ascomycota</taxon>
        <taxon>Pezizomycotina</taxon>
        <taxon>Orbiliomycetes</taxon>
        <taxon>Orbiliales</taxon>
        <taxon>Orbiliaceae</taxon>
        <taxon>Arthrobotrys</taxon>
    </lineage>
</organism>
<comment type="caution">
    <text evidence="2">The sequence shown here is derived from an EMBL/GenBank/DDBJ whole genome shotgun (WGS) entry which is preliminary data.</text>
</comment>
<dbReference type="OrthoDB" id="5428040at2759"/>
<accession>A0A436ZWZ3</accession>
<dbReference type="Proteomes" id="UP000283090">
    <property type="component" value="Unassembled WGS sequence"/>
</dbReference>
<dbReference type="AlphaFoldDB" id="A0A436ZWZ3"/>
<dbReference type="VEuPathDB" id="FungiDB:DFL_007796"/>
<proteinExistence type="predicted"/>
<dbReference type="RefSeq" id="XP_067488953.1">
    <property type="nucleotide sequence ID" value="XM_067637435.1"/>
</dbReference>
<name>A0A436ZWZ3_ARTFL</name>
<keyword evidence="3" id="KW-1185">Reference proteome</keyword>
<keyword evidence="1" id="KW-1133">Transmembrane helix</keyword>
<keyword evidence="1" id="KW-0472">Membrane</keyword>
<dbReference type="GeneID" id="93590107"/>
<evidence type="ECO:0000313" key="2">
    <source>
        <dbReference type="EMBL" id="RVD83409.1"/>
    </source>
</evidence>
<sequence length="203" mass="22382">MQHATFETQDFGYTIAQGDSYWKTGPTTFPAFAEYSMDTGTTIRAFIPFTGADDRSRLRKYKGKMVVWDARVVCQKPGISESEVHRMVIRIWPSAATFEPQSQYTIVAAVLGFQIILSALILVRFLRETTSTRIGDPWQALAQVAAEGLDPILELSKRVDTDREAAAKEMKSLGADETLVGVEQHAQSAKLIHRGGRGSAGEA</sequence>
<keyword evidence="1" id="KW-0812">Transmembrane</keyword>
<feature type="transmembrane region" description="Helical" evidence="1">
    <location>
        <begin position="104"/>
        <end position="123"/>
    </location>
</feature>
<evidence type="ECO:0000313" key="3">
    <source>
        <dbReference type="Proteomes" id="UP000283090"/>
    </source>
</evidence>
<gene>
    <name evidence="2" type="ORF">DFL_007796</name>
</gene>